<dbReference type="AlphaFoldDB" id="A0A1J9QRT5"/>
<dbReference type="GO" id="GO:0032259">
    <property type="term" value="P:methylation"/>
    <property type="evidence" value="ECO:0007669"/>
    <property type="project" value="InterPro"/>
</dbReference>
<dbReference type="EMBL" id="LGTZ01000922">
    <property type="protein sequence ID" value="OJD22923.1"/>
    <property type="molecule type" value="Genomic_DNA"/>
</dbReference>
<reference evidence="2 3" key="1">
    <citation type="submission" date="2015-08" db="EMBL/GenBank/DDBJ databases">
        <title>Emmonsia species relationships and genome sequence.</title>
        <authorList>
            <person name="Cuomo C.A."/>
            <person name="Schwartz I.S."/>
            <person name="Kenyon C."/>
            <person name="De Hoog G.S."/>
            <person name="Govender N.P."/>
            <person name="Botha A."/>
            <person name="Moreno L."/>
            <person name="De Vries M."/>
            <person name="Munoz J.F."/>
            <person name="Stielow J.B."/>
        </authorList>
    </citation>
    <scope>NUCLEOTIDE SEQUENCE [LARGE SCALE GENOMIC DNA]</scope>
    <source>
        <strain evidence="2 3">EI222</strain>
    </source>
</reference>
<evidence type="ECO:0000313" key="2">
    <source>
        <dbReference type="EMBL" id="OJD22923.1"/>
    </source>
</evidence>
<evidence type="ECO:0000313" key="3">
    <source>
        <dbReference type="Proteomes" id="UP000242791"/>
    </source>
</evidence>
<name>A0A1J9QRT5_9EURO</name>
<dbReference type="InterPro" id="IPR002052">
    <property type="entry name" value="DNA_methylase_N6_adenine_CS"/>
</dbReference>
<comment type="caution">
    <text evidence="2">The sequence shown here is derived from an EMBL/GenBank/DDBJ whole genome shotgun (WGS) entry which is preliminary data.</text>
</comment>
<accession>A0A1J9QRT5</accession>
<dbReference type="Proteomes" id="UP000242791">
    <property type="component" value="Unassembled WGS sequence"/>
</dbReference>
<keyword evidence="1" id="KW-0732">Signal</keyword>
<feature type="chain" id="PRO_5012317751" evidence="1">
    <location>
        <begin position="21"/>
        <end position="142"/>
    </location>
</feature>
<keyword evidence="3" id="KW-1185">Reference proteome</keyword>
<evidence type="ECO:0000256" key="1">
    <source>
        <dbReference type="SAM" id="SignalP"/>
    </source>
</evidence>
<proteinExistence type="predicted"/>
<sequence>MKVTTHLAAALAALAGGASGKSYTAVYFDPPYNWIPGPRLMPSRVLEGFNEPYSSHTRHTWVRLMKQECDGVPDCSSLAVFSAIPQESQPQPRVWYGYLFSGPEIVPRDFVRQESTSYNVRDSAAFNAYSSDQLLNITDIDT</sequence>
<dbReference type="VEuPathDB" id="FungiDB:ACJ73_05727"/>
<feature type="signal peptide" evidence="1">
    <location>
        <begin position="1"/>
        <end position="20"/>
    </location>
</feature>
<dbReference type="GO" id="GO:0008168">
    <property type="term" value="F:methyltransferase activity"/>
    <property type="evidence" value="ECO:0007669"/>
    <property type="project" value="InterPro"/>
</dbReference>
<dbReference type="GO" id="GO:0003676">
    <property type="term" value="F:nucleic acid binding"/>
    <property type="evidence" value="ECO:0007669"/>
    <property type="project" value="InterPro"/>
</dbReference>
<dbReference type="PROSITE" id="PS00092">
    <property type="entry name" value="N6_MTASE"/>
    <property type="match status" value="1"/>
</dbReference>
<gene>
    <name evidence="2" type="ORF">ACJ73_05727</name>
</gene>
<organism evidence="2 3">
    <name type="scientific">Blastomyces percursus</name>
    <dbReference type="NCBI Taxonomy" id="1658174"/>
    <lineage>
        <taxon>Eukaryota</taxon>
        <taxon>Fungi</taxon>
        <taxon>Dikarya</taxon>
        <taxon>Ascomycota</taxon>
        <taxon>Pezizomycotina</taxon>
        <taxon>Eurotiomycetes</taxon>
        <taxon>Eurotiomycetidae</taxon>
        <taxon>Onygenales</taxon>
        <taxon>Ajellomycetaceae</taxon>
        <taxon>Blastomyces</taxon>
    </lineage>
</organism>
<dbReference type="OrthoDB" id="10377073at2759"/>
<protein>
    <submittedName>
        <fullName evidence="2">Uncharacterized protein</fullName>
    </submittedName>
</protein>